<protein>
    <recommendedName>
        <fullName evidence="2">Radical S-adenosyl methionine domain-containing protein 1, mitochondrial</fullName>
    </recommendedName>
    <alternativeName>
        <fullName evidence="3">Putative heme chaperone</fullName>
    </alternativeName>
</protein>
<name>A4RQN6_OSTLU</name>
<dbReference type="STRING" id="436017.A4RQN6"/>
<dbReference type="InterPro" id="IPR007197">
    <property type="entry name" value="rSAM"/>
</dbReference>
<dbReference type="eggNOG" id="ENOG502QRH0">
    <property type="taxonomic scope" value="Eukaryota"/>
</dbReference>
<dbReference type="InterPro" id="IPR034505">
    <property type="entry name" value="Coproporphyrinogen-III_oxidase"/>
</dbReference>
<dbReference type="Gene3D" id="3.30.750.200">
    <property type="match status" value="1"/>
</dbReference>
<dbReference type="SUPFAM" id="SSF102114">
    <property type="entry name" value="Radical SAM enzymes"/>
    <property type="match status" value="1"/>
</dbReference>
<dbReference type="Gramene" id="ABO93710">
    <property type="protein sequence ID" value="ABO93710"/>
    <property type="gene ID" value="OSTLU_10143"/>
</dbReference>
<organism evidence="6 7">
    <name type="scientific">Ostreococcus lucimarinus (strain CCE9901)</name>
    <dbReference type="NCBI Taxonomy" id="436017"/>
    <lineage>
        <taxon>Eukaryota</taxon>
        <taxon>Viridiplantae</taxon>
        <taxon>Chlorophyta</taxon>
        <taxon>Mamiellophyceae</taxon>
        <taxon>Mamiellales</taxon>
        <taxon>Bathycoccaceae</taxon>
        <taxon>Ostreococcus</taxon>
    </lineage>
</organism>
<proteinExistence type="inferred from homology"/>
<dbReference type="GO" id="GO:0051539">
    <property type="term" value="F:4 iron, 4 sulfur cluster binding"/>
    <property type="evidence" value="ECO:0007669"/>
    <property type="project" value="InterPro"/>
</dbReference>
<reference evidence="6 7" key="1">
    <citation type="journal article" date="2007" name="Proc. Natl. Acad. Sci. U.S.A.">
        <title>The tiny eukaryote Ostreococcus provides genomic insights into the paradox of plankton speciation.</title>
        <authorList>
            <person name="Palenik B."/>
            <person name="Grimwood J."/>
            <person name="Aerts A."/>
            <person name="Rouze P."/>
            <person name="Salamov A."/>
            <person name="Putnam N."/>
            <person name="Dupont C."/>
            <person name="Jorgensen R."/>
            <person name="Derelle E."/>
            <person name="Rombauts S."/>
            <person name="Zhou K."/>
            <person name="Otillar R."/>
            <person name="Merchant S.S."/>
            <person name="Podell S."/>
            <person name="Gaasterland T."/>
            <person name="Napoli C."/>
            <person name="Gendler K."/>
            <person name="Manuell A."/>
            <person name="Tai V."/>
            <person name="Vallon O."/>
            <person name="Piganeau G."/>
            <person name="Jancek S."/>
            <person name="Heijde M."/>
            <person name="Jabbari K."/>
            <person name="Bowler C."/>
            <person name="Lohr M."/>
            <person name="Robbens S."/>
            <person name="Werner G."/>
            <person name="Dubchak I."/>
            <person name="Pazour G.J."/>
            <person name="Ren Q."/>
            <person name="Paulsen I."/>
            <person name="Delwiche C."/>
            <person name="Schmutz J."/>
            <person name="Rokhsar D."/>
            <person name="Van de Peer Y."/>
            <person name="Moreau H."/>
            <person name="Grigoriev I.V."/>
        </authorList>
    </citation>
    <scope>NUCLEOTIDE SEQUENCE [LARGE SCALE GENOMIC DNA]</scope>
    <source>
        <strain evidence="6 7">CCE9901</strain>
    </source>
</reference>
<dbReference type="AlphaFoldDB" id="A4RQN6"/>
<dbReference type="Proteomes" id="UP000001568">
    <property type="component" value="Chromosome 1"/>
</dbReference>
<dbReference type="GO" id="GO:0004109">
    <property type="term" value="F:coproporphyrinogen oxidase activity"/>
    <property type="evidence" value="ECO:0007669"/>
    <property type="project" value="InterPro"/>
</dbReference>
<evidence type="ECO:0000256" key="1">
    <source>
        <dbReference type="ARBA" id="ARBA00006100"/>
    </source>
</evidence>
<keyword evidence="7" id="KW-1185">Reference proteome</keyword>
<comment type="function">
    <text evidence="4">May be a heme chaperone, appears to bind heme. Homologous bacterial proteins do not have oxygen-independent coproporphyrinogen-III oxidase activity. Binds 1 [4Fe-4S] cluster. The cluster is coordinated with 3 cysteines and an exchangeable S-adenosyl-L-methionine.</text>
</comment>
<dbReference type="SMART" id="SM00729">
    <property type="entry name" value="Elp3"/>
    <property type="match status" value="1"/>
</dbReference>
<dbReference type="PANTHER" id="PTHR13932">
    <property type="entry name" value="COPROPORPHYRINIGEN III OXIDASE"/>
    <property type="match status" value="1"/>
</dbReference>
<dbReference type="SFLD" id="SFLDF00562">
    <property type="entry name" value="HemN-like__clustered_with_heat"/>
    <property type="match status" value="1"/>
</dbReference>
<dbReference type="InterPro" id="IPR006638">
    <property type="entry name" value="Elp3/MiaA/NifB-like_rSAM"/>
</dbReference>
<evidence type="ECO:0000256" key="2">
    <source>
        <dbReference type="ARBA" id="ARBA00014678"/>
    </source>
</evidence>
<comment type="similarity">
    <text evidence="1">Belongs to the anaerobic coproporphyrinogen-III oxidase family. HemW subfamily.</text>
</comment>
<dbReference type="EMBL" id="CP000581">
    <property type="protein sequence ID" value="ABO93710.1"/>
    <property type="molecule type" value="Genomic_DNA"/>
</dbReference>
<evidence type="ECO:0000259" key="5">
    <source>
        <dbReference type="PROSITE" id="PS51918"/>
    </source>
</evidence>
<gene>
    <name evidence="6" type="ORF">OSTLU_10143</name>
</gene>
<dbReference type="Pfam" id="PF04055">
    <property type="entry name" value="Radical_SAM"/>
    <property type="match status" value="1"/>
</dbReference>
<dbReference type="PANTHER" id="PTHR13932:SF5">
    <property type="entry name" value="RADICAL S-ADENOSYL METHIONINE DOMAIN-CONTAINING PROTEIN 1, MITOCHONDRIAL"/>
    <property type="match status" value="1"/>
</dbReference>
<dbReference type="Pfam" id="PF06969">
    <property type="entry name" value="HemN_C"/>
    <property type="match status" value="1"/>
</dbReference>
<dbReference type="RefSeq" id="XP_001415418.1">
    <property type="nucleotide sequence ID" value="XM_001415381.1"/>
</dbReference>
<dbReference type="PROSITE" id="PS51918">
    <property type="entry name" value="RADICAL_SAM"/>
    <property type="match status" value="1"/>
</dbReference>
<dbReference type="NCBIfam" id="TIGR00539">
    <property type="entry name" value="hemN_rel"/>
    <property type="match status" value="1"/>
</dbReference>
<dbReference type="SFLD" id="SFLDS00029">
    <property type="entry name" value="Radical_SAM"/>
    <property type="match status" value="1"/>
</dbReference>
<feature type="domain" description="Radical SAM core" evidence="5">
    <location>
        <begin position="1"/>
        <end position="253"/>
    </location>
</feature>
<dbReference type="CDD" id="cd01335">
    <property type="entry name" value="Radical_SAM"/>
    <property type="match status" value="1"/>
</dbReference>
<dbReference type="SFLD" id="SFLDG01065">
    <property type="entry name" value="anaerobic_coproporphyrinogen-I"/>
    <property type="match status" value="1"/>
</dbReference>
<feature type="non-terminal residue" evidence="6">
    <location>
        <position position="408"/>
    </location>
</feature>
<dbReference type="SFLD" id="SFLDG01082">
    <property type="entry name" value="B12-binding_domain_containing"/>
    <property type="match status" value="1"/>
</dbReference>
<dbReference type="InterPro" id="IPR010723">
    <property type="entry name" value="HemN_C"/>
</dbReference>
<dbReference type="OrthoDB" id="431409at2759"/>
<dbReference type="GO" id="GO:0005737">
    <property type="term" value="C:cytoplasm"/>
    <property type="evidence" value="ECO:0007669"/>
    <property type="project" value="InterPro"/>
</dbReference>
<dbReference type="GeneID" id="4999807"/>
<dbReference type="KEGG" id="olu:OSTLU_10143"/>
<dbReference type="GO" id="GO:0006779">
    <property type="term" value="P:porphyrin-containing compound biosynthetic process"/>
    <property type="evidence" value="ECO:0007669"/>
    <property type="project" value="InterPro"/>
</dbReference>
<sequence length="408" mass="44182">PRAAYVHLPFCRSRCYYCDFAISVVGRAGETRPDVDAAMRRYGAATRAEVAATARAMRANGALDASAPLETVFFGGGTPSLMPADEIKAILGSLREAFGLAADAEVSAEMDPGTFDEEKLRAFLAAGVNRVSLGVQSFDDGVLQRAGRSHDARAAEEAIDTLRRCGVPRWSADLISGLPGVDAKTWRTSLERVIEAGADHVSVYDLQVERGTAFYRWYGENAGKDKKEGLPSEDASAAMFRDASATLGAAGYEHYEVSSYAKPGARCKHNQIYWENAGWYGFGLSATSHVNGERVARPRKMNEYYAYVEALERGENVGTVSSGGDGSDALFEHIMLRLRTSDGLDLGNVSRRFGDHVVEEIREAMEPFVPEFVDYTVAADSSPAALRLTDPEGFLVSTAVLSTLISKM</sequence>
<dbReference type="HOGENOM" id="CLU_027579_2_0_1"/>
<evidence type="ECO:0000313" key="7">
    <source>
        <dbReference type="Proteomes" id="UP000001568"/>
    </source>
</evidence>
<evidence type="ECO:0000313" key="6">
    <source>
        <dbReference type="EMBL" id="ABO93710.1"/>
    </source>
</evidence>
<evidence type="ECO:0000256" key="4">
    <source>
        <dbReference type="ARBA" id="ARBA00045130"/>
    </source>
</evidence>
<evidence type="ECO:0000256" key="3">
    <source>
        <dbReference type="ARBA" id="ARBA00033094"/>
    </source>
</evidence>
<feature type="non-terminal residue" evidence="6">
    <location>
        <position position="1"/>
    </location>
</feature>
<dbReference type="InterPro" id="IPR004559">
    <property type="entry name" value="HemW-like"/>
</dbReference>
<dbReference type="InterPro" id="IPR058240">
    <property type="entry name" value="rSAM_sf"/>
</dbReference>
<dbReference type="OMA" id="DPRISNY"/>
<accession>A4RQN6</accession>